<feature type="region of interest" description="Disordered" evidence="1">
    <location>
        <begin position="1"/>
        <end position="34"/>
    </location>
</feature>
<evidence type="ECO:0000256" key="2">
    <source>
        <dbReference type="SAM" id="Phobius"/>
    </source>
</evidence>
<feature type="transmembrane region" description="Helical" evidence="2">
    <location>
        <begin position="182"/>
        <end position="203"/>
    </location>
</feature>
<dbReference type="GO" id="GO:0006915">
    <property type="term" value="P:apoptotic process"/>
    <property type="evidence" value="ECO:0007669"/>
    <property type="project" value="InterPro"/>
</dbReference>
<protein>
    <recommendedName>
        <fullName evidence="5">GRAM domain-containing protein</fullName>
    </recommendedName>
</protein>
<feature type="compositionally biased region" description="Pro residues" evidence="1">
    <location>
        <begin position="1"/>
        <end position="12"/>
    </location>
</feature>
<name>A0AAD7AG46_9AGAR</name>
<proteinExistence type="predicted"/>
<dbReference type="AlphaFoldDB" id="A0AAD7AG46"/>
<comment type="caution">
    <text evidence="3">The sequence shown here is derived from an EMBL/GenBank/DDBJ whole genome shotgun (WGS) entry which is preliminary data.</text>
</comment>
<evidence type="ECO:0000256" key="1">
    <source>
        <dbReference type="SAM" id="MobiDB-lite"/>
    </source>
</evidence>
<accession>A0AAD7AG46</accession>
<dbReference type="PANTHER" id="PTHR37402">
    <property type="entry name" value="GRAM DOMAIN-CONTAINING PROTEIN 4"/>
    <property type="match status" value="1"/>
</dbReference>
<keyword evidence="2" id="KW-0472">Membrane</keyword>
<feature type="compositionally biased region" description="Basic and acidic residues" evidence="1">
    <location>
        <begin position="25"/>
        <end position="34"/>
    </location>
</feature>
<dbReference type="EMBL" id="JARIHO010000008">
    <property type="protein sequence ID" value="KAJ7357356.1"/>
    <property type="molecule type" value="Genomic_DNA"/>
</dbReference>
<feature type="region of interest" description="Disordered" evidence="1">
    <location>
        <begin position="480"/>
        <end position="501"/>
    </location>
</feature>
<evidence type="ECO:0000313" key="3">
    <source>
        <dbReference type="EMBL" id="KAJ7357356.1"/>
    </source>
</evidence>
<organism evidence="3 4">
    <name type="scientific">Mycena albidolilacea</name>
    <dbReference type="NCBI Taxonomy" id="1033008"/>
    <lineage>
        <taxon>Eukaryota</taxon>
        <taxon>Fungi</taxon>
        <taxon>Dikarya</taxon>
        <taxon>Basidiomycota</taxon>
        <taxon>Agaricomycotina</taxon>
        <taxon>Agaricomycetes</taxon>
        <taxon>Agaricomycetidae</taxon>
        <taxon>Agaricales</taxon>
        <taxon>Marasmiineae</taxon>
        <taxon>Mycenaceae</taxon>
        <taxon>Mycena</taxon>
    </lineage>
</organism>
<sequence length="591" mass="66297">MSSVPPPLPPRQPSLVGDASTSEVKAADPDADAIERGMSEEQLRELYDSEEIDRFLSLFSAYVTEVQLQDDTIHARMDASTNHPQEDINTQPGSVEVPVISRPPSPSSLPSNRSLCEEIALRYLLPIIPPSSPPAPLFTLGRLRLTTQRLYLAIQPVYGPFFASLIKLATWKERRTSSFYCAVFWILWYRNLLLPSLFLRILYALARRRIFSYPTLAELRAHREEIDRAAEFGQELSTRFSASSVFGVKEVWRIFKVFNKPKKAKVKKLARDKTRARPSQDPASDDQVSEQEISTVLDSEEPAEKSQENDVKRAVLQALAEIADLHERVKNIFIWRRPASSRIYGLVFIFLFFLTLFVPAQYLAKITCFIGGFFFWHVTPIIAALPSGVRLPPAFADVPTDAEHAMELISQRVAAGLPILPVRPSRTSTSTYDKKRDGEKENDAAQSQAPKDKDVNWKKWGERAAVGMSWAEEGKRIFTAGQRPQNTNTAASESHESVETHTFPAQHTSAPGLITLTKATLYFTPLMASTPKLEIPLANLRGVKKKSGLFTALTITWVDDQGGGKEEKFRWVGGLDELFARLVATRKRGRG</sequence>
<gene>
    <name evidence="3" type="ORF">DFH08DRAFT_736946</name>
</gene>
<evidence type="ECO:0008006" key="5">
    <source>
        <dbReference type="Google" id="ProtNLM"/>
    </source>
</evidence>
<reference evidence="3" key="1">
    <citation type="submission" date="2023-03" db="EMBL/GenBank/DDBJ databases">
        <title>Massive genome expansion in bonnet fungi (Mycena s.s.) driven by repeated elements and novel gene families across ecological guilds.</title>
        <authorList>
            <consortium name="Lawrence Berkeley National Laboratory"/>
            <person name="Harder C.B."/>
            <person name="Miyauchi S."/>
            <person name="Viragh M."/>
            <person name="Kuo A."/>
            <person name="Thoen E."/>
            <person name="Andreopoulos B."/>
            <person name="Lu D."/>
            <person name="Skrede I."/>
            <person name="Drula E."/>
            <person name="Henrissat B."/>
            <person name="Morin E."/>
            <person name="Kohler A."/>
            <person name="Barry K."/>
            <person name="LaButti K."/>
            <person name="Morin E."/>
            <person name="Salamov A."/>
            <person name="Lipzen A."/>
            <person name="Mereny Z."/>
            <person name="Hegedus B."/>
            <person name="Baldrian P."/>
            <person name="Stursova M."/>
            <person name="Weitz H."/>
            <person name="Taylor A."/>
            <person name="Grigoriev I.V."/>
            <person name="Nagy L.G."/>
            <person name="Martin F."/>
            <person name="Kauserud H."/>
        </authorList>
    </citation>
    <scope>NUCLEOTIDE SEQUENCE</scope>
    <source>
        <strain evidence="3">CBHHK002</strain>
    </source>
</reference>
<dbReference type="InterPro" id="IPR037847">
    <property type="entry name" value="GRAMDC4"/>
</dbReference>
<dbReference type="Proteomes" id="UP001218218">
    <property type="component" value="Unassembled WGS sequence"/>
</dbReference>
<feature type="compositionally biased region" description="Polar residues" evidence="1">
    <location>
        <begin position="482"/>
        <end position="492"/>
    </location>
</feature>
<keyword evidence="4" id="KW-1185">Reference proteome</keyword>
<dbReference type="PANTHER" id="PTHR37402:SF1">
    <property type="entry name" value="GRAM DOMAIN-CONTAINING PROTEIN 4"/>
    <property type="match status" value="1"/>
</dbReference>
<keyword evidence="2" id="KW-1133">Transmembrane helix</keyword>
<feature type="region of interest" description="Disordered" evidence="1">
    <location>
        <begin position="422"/>
        <end position="456"/>
    </location>
</feature>
<feature type="region of interest" description="Disordered" evidence="1">
    <location>
        <begin position="268"/>
        <end position="291"/>
    </location>
</feature>
<feature type="compositionally biased region" description="Basic and acidic residues" evidence="1">
    <location>
        <begin position="432"/>
        <end position="443"/>
    </location>
</feature>
<keyword evidence="2" id="KW-0812">Transmembrane</keyword>
<evidence type="ECO:0000313" key="4">
    <source>
        <dbReference type="Proteomes" id="UP001218218"/>
    </source>
</evidence>
<feature type="transmembrane region" description="Helical" evidence="2">
    <location>
        <begin position="343"/>
        <end position="364"/>
    </location>
</feature>